<dbReference type="Pfam" id="PF15979">
    <property type="entry name" value="Glyco_hydro_115"/>
    <property type="match status" value="1"/>
</dbReference>
<dbReference type="InterPro" id="IPR042301">
    <property type="entry name" value="GH115_sf"/>
</dbReference>
<evidence type="ECO:0000313" key="3">
    <source>
        <dbReference type="EMBL" id="GAA4395587.1"/>
    </source>
</evidence>
<dbReference type="PANTHER" id="PTHR37842">
    <property type="match status" value="1"/>
</dbReference>
<dbReference type="SUPFAM" id="SSF55545">
    <property type="entry name" value="beta-N-acetylhexosaminidase-like domain"/>
    <property type="match status" value="1"/>
</dbReference>
<dbReference type="InterPro" id="IPR031924">
    <property type="entry name" value="GH115"/>
</dbReference>
<dbReference type="InterPro" id="IPR041437">
    <property type="entry name" value="GH115_C"/>
</dbReference>
<dbReference type="Gene3D" id="3.30.379.10">
    <property type="entry name" value="Chitobiase/beta-hexosaminidase domain 2-like"/>
    <property type="match status" value="1"/>
</dbReference>
<evidence type="ECO:0000256" key="1">
    <source>
        <dbReference type="ARBA" id="ARBA00022801"/>
    </source>
</evidence>
<sequence>MEEGTPLFHFCSMSPIYPGCISERSQRESIKPTPNVIRTKQPHRYTSLLLAFLLACSTAGRAQRITTDKSAFAMTTAVIYIDPAEAELVKTAATLLQRDIEQVTGRKLPIVATVDQFHKNVIAVGTIQQSAFLKQLVSGRKINLKAIEGQWEASLIQTISNPAKGITNALVVAGSDRRGAAYGVFELSRQFGVSPWYWWADVPVEKRNEIYIRSGVTVTDAPKVKYRGIFINDEAPALSSWSREKFGGFNHKFYEKVFELILRLKGNYIWPAMWGNAFYADDSLNIKAADAYGIVIGTSHHEPLMRAHDEWRRAGGGPWNYETNPEKLRQFWRDGMKRASNEKIVSIGMRGDGDAPMSRETATALLERIVADQRGIISEVTGKPAAETPQLWALYKEVQDYYDKGMRVPDDVTLLLCDDNWGNLRKLPRPGEKPRKGGYGIYYHFDYVGGPRNYKWLNTNPLPRIWEQMNLAYQHNVKDIWIVNVGDIKPMEFPISFFLDFAWNPEKIDADDLTRYSEQWAAAQFGQQYAADIATMLARYAKYNARRKPELLDANTYPGLEEWKTVVTEWNMLLEKAEAINKALPTHYKDAYFQLVLHPVKACANLNEMYYYVALNKNAYAHKWQEANAYADRVKALYKNDSLITQQYHQLNNGKWNHLMSQTHIGYTYWQQPERQKMPAVSYLPADSAVAKKEGVFQAVRRAKIPAGLTGNRFYQDEKRGVSIEADHYTKAINANGISWKILPDHGRTGSAITVFPVTAGEQTPGENAPRLQYDVYTYSEGAFSIYAYFSPTLNFPGSENGLQYAISVDDERPQLISLNKEDKTSDRGIWNKWAAENIIIKFSKHTITSPGKHTVKFWLVNPGVVLQKLVLDFGGLEPTYLGPSETLEN</sequence>
<evidence type="ECO:0000259" key="2">
    <source>
        <dbReference type="Pfam" id="PF17829"/>
    </source>
</evidence>
<name>A0ABP8JSX8_9BACT</name>
<evidence type="ECO:0000313" key="4">
    <source>
        <dbReference type="Proteomes" id="UP001500936"/>
    </source>
</evidence>
<dbReference type="EMBL" id="BAABHB010000001">
    <property type="protein sequence ID" value="GAA4395587.1"/>
    <property type="molecule type" value="Genomic_DNA"/>
</dbReference>
<dbReference type="Proteomes" id="UP001500936">
    <property type="component" value="Unassembled WGS sequence"/>
</dbReference>
<comment type="caution">
    <text evidence="3">The sequence shown here is derived from an EMBL/GenBank/DDBJ whole genome shotgun (WGS) entry which is preliminary data.</text>
</comment>
<feature type="domain" description="Gylcosyl hydrolase 115 C-terminal" evidence="2">
    <location>
        <begin position="718"/>
        <end position="886"/>
    </location>
</feature>
<dbReference type="PANTHER" id="PTHR37842:SF2">
    <property type="entry name" value="GYLCOSYL HYDROLASE 115 C-TERMINAL DOMAIN-CONTAINING PROTEIN"/>
    <property type="match status" value="1"/>
</dbReference>
<dbReference type="Gene3D" id="1.20.58.2150">
    <property type="match status" value="1"/>
</dbReference>
<dbReference type="InterPro" id="IPR029018">
    <property type="entry name" value="Hex-like_dom2"/>
</dbReference>
<dbReference type="Pfam" id="PF17829">
    <property type="entry name" value="GH115_C"/>
    <property type="match status" value="1"/>
</dbReference>
<organism evidence="3 4">
    <name type="scientific">Nibrella viscosa</name>
    <dbReference type="NCBI Taxonomy" id="1084524"/>
    <lineage>
        <taxon>Bacteria</taxon>
        <taxon>Pseudomonadati</taxon>
        <taxon>Bacteroidota</taxon>
        <taxon>Cytophagia</taxon>
        <taxon>Cytophagales</taxon>
        <taxon>Spirosomataceae</taxon>
        <taxon>Nibrella</taxon>
    </lineage>
</organism>
<gene>
    <name evidence="3" type="ORF">GCM10023187_02690</name>
</gene>
<proteinExistence type="predicted"/>
<protein>
    <recommendedName>
        <fullName evidence="2">Gylcosyl hydrolase 115 C-terminal domain-containing protein</fullName>
    </recommendedName>
</protein>
<accession>A0ABP8JSX8</accession>
<dbReference type="Gene3D" id="2.60.120.1620">
    <property type="match status" value="1"/>
</dbReference>
<keyword evidence="4" id="KW-1185">Reference proteome</keyword>
<dbReference type="Gene3D" id="3.20.20.520">
    <property type="entry name" value="Glycosyl hydrolase family 115"/>
    <property type="match status" value="1"/>
</dbReference>
<keyword evidence="1" id="KW-0378">Hydrolase</keyword>
<reference evidence="4" key="1">
    <citation type="journal article" date="2019" name="Int. J. Syst. Evol. Microbiol.">
        <title>The Global Catalogue of Microorganisms (GCM) 10K type strain sequencing project: providing services to taxonomists for standard genome sequencing and annotation.</title>
        <authorList>
            <consortium name="The Broad Institute Genomics Platform"/>
            <consortium name="The Broad Institute Genome Sequencing Center for Infectious Disease"/>
            <person name="Wu L."/>
            <person name="Ma J."/>
        </authorList>
    </citation>
    <scope>NUCLEOTIDE SEQUENCE [LARGE SCALE GENOMIC DNA]</scope>
    <source>
        <strain evidence="4">JCM 17925</strain>
    </source>
</reference>